<dbReference type="Pfam" id="PF20151">
    <property type="entry name" value="DUF6533"/>
    <property type="match status" value="1"/>
</dbReference>
<sequence length="51" mass="5918">TVVLFIYDAFVTFDREVAFFWTAKPTGALLLFLANKWISLTFYVLGMVSYM</sequence>
<feature type="transmembrane region" description="Helical" evidence="1">
    <location>
        <begin position="28"/>
        <end position="50"/>
    </location>
</feature>
<reference evidence="3 4" key="1">
    <citation type="journal article" date="2019" name="Nat. Ecol. Evol.">
        <title>Megaphylogeny resolves global patterns of mushroom evolution.</title>
        <authorList>
            <person name="Varga T."/>
            <person name="Krizsan K."/>
            <person name="Foldi C."/>
            <person name="Dima B."/>
            <person name="Sanchez-Garcia M."/>
            <person name="Sanchez-Ramirez S."/>
            <person name="Szollosi G.J."/>
            <person name="Szarkandi J.G."/>
            <person name="Papp V."/>
            <person name="Albert L."/>
            <person name="Andreopoulos W."/>
            <person name="Angelini C."/>
            <person name="Antonin V."/>
            <person name="Barry K.W."/>
            <person name="Bougher N.L."/>
            <person name="Buchanan P."/>
            <person name="Buyck B."/>
            <person name="Bense V."/>
            <person name="Catcheside P."/>
            <person name="Chovatia M."/>
            <person name="Cooper J."/>
            <person name="Damon W."/>
            <person name="Desjardin D."/>
            <person name="Finy P."/>
            <person name="Geml J."/>
            <person name="Haridas S."/>
            <person name="Hughes K."/>
            <person name="Justo A."/>
            <person name="Karasinski D."/>
            <person name="Kautmanova I."/>
            <person name="Kiss B."/>
            <person name="Kocsube S."/>
            <person name="Kotiranta H."/>
            <person name="LaButti K.M."/>
            <person name="Lechner B.E."/>
            <person name="Liimatainen K."/>
            <person name="Lipzen A."/>
            <person name="Lukacs Z."/>
            <person name="Mihaltcheva S."/>
            <person name="Morgado L.N."/>
            <person name="Niskanen T."/>
            <person name="Noordeloos M.E."/>
            <person name="Ohm R.A."/>
            <person name="Ortiz-Santana B."/>
            <person name="Ovrebo C."/>
            <person name="Racz N."/>
            <person name="Riley R."/>
            <person name="Savchenko A."/>
            <person name="Shiryaev A."/>
            <person name="Soop K."/>
            <person name="Spirin V."/>
            <person name="Szebenyi C."/>
            <person name="Tomsovsky M."/>
            <person name="Tulloss R.E."/>
            <person name="Uehling J."/>
            <person name="Grigoriev I.V."/>
            <person name="Vagvolgyi C."/>
            <person name="Papp T."/>
            <person name="Martin F.M."/>
            <person name="Miettinen O."/>
            <person name="Hibbett D.S."/>
            <person name="Nagy L.G."/>
        </authorList>
    </citation>
    <scope>NUCLEOTIDE SEQUENCE [LARGE SCALE GENOMIC DNA]</scope>
    <source>
        <strain evidence="3 4">HHB13444</strain>
    </source>
</reference>
<evidence type="ECO:0000256" key="1">
    <source>
        <dbReference type="SAM" id="Phobius"/>
    </source>
</evidence>
<evidence type="ECO:0000313" key="3">
    <source>
        <dbReference type="EMBL" id="TFK85293.1"/>
    </source>
</evidence>
<feature type="domain" description="DUF6533" evidence="2">
    <location>
        <begin position="2"/>
        <end position="40"/>
    </location>
</feature>
<dbReference type="Proteomes" id="UP000308197">
    <property type="component" value="Unassembled WGS sequence"/>
</dbReference>
<dbReference type="InParanoid" id="A0A5C3PHB3"/>
<name>A0A5C3PHB3_9APHY</name>
<accession>A0A5C3PHB3</accession>
<gene>
    <name evidence="3" type="ORF">K466DRAFT_439844</name>
</gene>
<keyword evidence="4" id="KW-1185">Reference proteome</keyword>
<evidence type="ECO:0000259" key="2">
    <source>
        <dbReference type="Pfam" id="PF20151"/>
    </source>
</evidence>
<proteinExistence type="predicted"/>
<dbReference type="AlphaFoldDB" id="A0A5C3PHB3"/>
<keyword evidence="1" id="KW-0472">Membrane</keyword>
<evidence type="ECO:0000313" key="4">
    <source>
        <dbReference type="Proteomes" id="UP000308197"/>
    </source>
</evidence>
<organism evidence="3 4">
    <name type="scientific">Polyporus arcularius HHB13444</name>
    <dbReference type="NCBI Taxonomy" id="1314778"/>
    <lineage>
        <taxon>Eukaryota</taxon>
        <taxon>Fungi</taxon>
        <taxon>Dikarya</taxon>
        <taxon>Basidiomycota</taxon>
        <taxon>Agaricomycotina</taxon>
        <taxon>Agaricomycetes</taxon>
        <taxon>Polyporales</taxon>
        <taxon>Polyporaceae</taxon>
        <taxon>Polyporus</taxon>
    </lineage>
</organism>
<feature type="non-terminal residue" evidence="3">
    <location>
        <position position="1"/>
    </location>
</feature>
<protein>
    <recommendedName>
        <fullName evidence="2">DUF6533 domain-containing protein</fullName>
    </recommendedName>
</protein>
<dbReference type="InterPro" id="IPR045340">
    <property type="entry name" value="DUF6533"/>
</dbReference>
<keyword evidence="1" id="KW-0812">Transmembrane</keyword>
<feature type="non-terminal residue" evidence="3">
    <location>
        <position position="51"/>
    </location>
</feature>
<dbReference type="EMBL" id="ML211262">
    <property type="protein sequence ID" value="TFK85293.1"/>
    <property type="molecule type" value="Genomic_DNA"/>
</dbReference>
<keyword evidence="1" id="KW-1133">Transmembrane helix</keyword>